<evidence type="ECO:0000256" key="4">
    <source>
        <dbReference type="ARBA" id="ARBA00023004"/>
    </source>
</evidence>
<keyword evidence="2" id="KW-0561">Oxygen transport</keyword>
<dbReference type="Pfam" id="PF01814">
    <property type="entry name" value="Hemerythrin"/>
    <property type="match status" value="1"/>
</dbReference>
<dbReference type="NCBIfam" id="NF033749">
    <property type="entry name" value="bact_hemeryth"/>
    <property type="match status" value="1"/>
</dbReference>
<sequence length="127" mass="14778">MEWNPIYEVGHPELDAEHRSLFEVLATLSQGSCETESVDAQIQVLEHYVVAHFDREEYLMAEAGYPFLAEHREQHEDFRATVSRLRTLWGRGDLATICQEIIKELSAWLSYHIIDADHGYKGWITMK</sequence>
<name>M2YCL0_9PROT</name>
<dbReference type="GO" id="GO:0005344">
    <property type="term" value="F:oxygen carrier activity"/>
    <property type="evidence" value="ECO:0007669"/>
    <property type="project" value="UniProtKB-KW"/>
</dbReference>
<gene>
    <name evidence="6" type="ORF">H261_06701</name>
</gene>
<keyword evidence="7" id="KW-1185">Reference proteome</keyword>
<evidence type="ECO:0000256" key="3">
    <source>
        <dbReference type="ARBA" id="ARBA00022723"/>
    </source>
</evidence>
<dbReference type="InterPro" id="IPR050669">
    <property type="entry name" value="Hemerythrin"/>
</dbReference>
<dbReference type="InterPro" id="IPR012827">
    <property type="entry name" value="Hemerythrin_metal-bd"/>
</dbReference>
<proteinExistence type="inferred from homology"/>
<keyword evidence="4" id="KW-0408">Iron</keyword>
<accession>M2YCL0</accession>
<dbReference type="PATRIC" id="fig|1244869.3.peg.1349"/>
<evidence type="ECO:0000256" key="2">
    <source>
        <dbReference type="ARBA" id="ARBA00022621"/>
    </source>
</evidence>
<dbReference type="InterPro" id="IPR035938">
    <property type="entry name" value="Hemerythrin-like_sf"/>
</dbReference>
<evidence type="ECO:0000256" key="1">
    <source>
        <dbReference type="ARBA" id="ARBA00010587"/>
    </source>
</evidence>
<dbReference type="InterPro" id="IPR016131">
    <property type="entry name" value="Haemerythrin_Fe_BS"/>
</dbReference>
<dbReference type="PANTHER" id="PTHR37164:SF1">
    <property type="entry name" value="BACTERIOHEMERYTHRIN"/>
    <property type="match status" value="1"/>
</dbReference>
<evidence type="ECO:0000313" key="7">
    <source>
        <dbReference type="Proteomes" id="UP000011744"/>
    </source>
</evidence>
<dbReference type="PROSITE" id="PS00550">
    <property type="entry name" value="HEMERYTHRINS"/>
    <property type="match status" value="1"/>
</dbReference>
<dbReference type="SUPFAM" id="SSF47188">
    <property type="entry name" value="Hemerythrin-like"/>
    <property type="match status" value="1"/>
</dbReference>
<feature type="domain" description="Hemerythrin-like" evidence="5">
    <location>
        <begin position="13"/>
        <end position="123"/>
    </location>
</feature>
<dbReference type="STRING" id="1244869.H261_06701"/>
<dbReference type="EMBL" id="AONQ01000013">
    <property type="protein sequence ID" value="EME70726.1"/>
    <property type="molecule type" value="Genomic_DNA"/>
</dbReference>
<dbReference type="NCBIfam" id="TIGR02481">
    <property type="entry name" value="hemeryth_dom"/>
    <property type="match status" value="1"/>
</dbReference>
<comment type="caution">
    <text evidence="6">The sequence shown here is derived from an EMBL/GenBank/DDBJ whole genome shotgun (WGS) entry which is preliminary data.</text>
</comment>
<evidence type="ECO:0000313" key="6">
    <source>
        <dbReference type="EMBL" id="EME70726.1"/>
    </source>
</evidence>
<evidence type="ECO:0000259" key="5">
    <source>
        <dbReference type="Pfam" id="PF01814"/>
    </source>
</evidence>
<dbReference type="Proteomes" id="UP000011744">
    <property type="component" value="Unassembled WGS sequence"/>
</dbReference>
<dbReference type="OrthoDB" id="9774644at2"/>
<dbReference type="PANTHER" id="PTHR37164">
    <property type="entry name" value="BACTERIOHEMERYTHRIN"/>
    <property type="match status" value="1"/>
</dbReference>
<dbReference type="InterPro" id="IPR012312">
    <property type="entry name" value="Hemerythrin-like"/>
</dbReference>
<dbReference type="Gene3D" id="1.20.120.50">
    <property type="entry name" value="Hemerythrin-like"/>
    <property type="match status" value="1"/>
</dbReference>
<dbReference type="AlphaFoldDB" id="M2YCL0"/>
<protein>
    <submittedName>
        <fullName evidence="6">Hemerythrin-like metal-binding protein</fullName>
    </submittedName>
</protein>
<reference evidence="6 7" key="1">
    <citation type="journal article" date="2014" name="Genome Announc.">
        <title>Draft Genome Sequence of Magnetospirillum sp. Strain SO-1, a Freshwater Magnetotactic Bacterium Isolated from the Ol'khovka River, Russia.</title>
        <authorList>
            <person name="Grouzdev D.S."/>
            <person name="Dziuba M.V."/>
            <person name="Sukhacheva M.S."/>
            <person name="Mardanov A.V."/>
            <person name="Beletskiy A.V."/>
            <person name="Kuznetsov B.B."/>
            <person name="Skryabin K.G."/>
        </authorList>
    </citation>
    <scope>NUCLEOTIDE SEQUENCE [LARGE SCALE GENOMIC DNA]</scope>
    <source>
        <strain evidence="6 7">SO-1</strain>
    </source>
</reference>
<dbReference type="GO" id="GO:0046872">
    <property type="term" value="F:metal ion binding"/>
    <property type="evidence" value="ECO:0007669"/>
    <property type="project" value="UniProtKB-KW"/>
</dbReference>
<comment type="similarity">
    <text evidence="1">Belongs to the hemerythrin family.</text>
</comment>
<dbReference type="RefSeq" id="WP_008615663.1">
    <property type="nucleotide sequence ID" value="NZ_AONQ01000013.1"/>
</dbReference>
<keyword evidence="2" id="KW-0813">Transport</keyword>
<dbReference type="eggNOG" id="COG2703">
    <property type="taxonomic scope" value="Bacteria"/>
</dbReference>
<organism evidence="6 7">
    <name type="scientific">Paramagnetospirillum caucaseum</name>
    <dbReference type="NCBI Taxonomy" id="1244869"/>
    <lineage>
        <taxon>Bacteria</taxon>
        <taxon>Pseudomonadati</taxon>
        <taxon>Pseudomonadota</taxon>
        <taxon>Alphaproteobacteria</taxon>
        <taxon>Rhodospirillales</taxon>
        <taxon>Magnetospirillaceae</taxon>
        <taxon>Paramagnetospirillum</taxon>
    </lineage>
</organism>
<dbReference type="CDD" id="cd12107">
    <property type="entry name" value="Hemerythrin"/>
    <property type="match status" value="1"/>
</dbReference>
<keyword evidence="3" id="KW-0479">Metal-binding</keyword>